<dbReference type="SUPFAM" id="SSF53474">
    <property type="entry name" value="alpha/beta-Hydrolases"/>
    <property type="match status" value="1"/>
</dbReference>
<evidence type="ECO:0000259" key="3">
    <source>
        <dbReference type="Pfam" id="PF07859"/>
    </source>
</evidence>
<evidence type="ECO:0000313" key="4">
    <source>
        <dbReference type="EMBL" id="GGY01147.1"/>
    </source>
</evidence>
<dbReference type="EMBL" id="BMUT01000013">
    <property type="protein sequence ID" value="GGY01147.1"/>
    <property type="molecule type" value="Genomic_DNA"/>
</dbReference>
<dbReference type="Pfam" id="PF07859">
    <property type="entry name" value="Abhydrolase_3"/>
    <property type="match status" value="1"/>
</dbReference>
<accession>A0ABQ2Z0K1</accession>
<comment type="caution">
    <text evidence="4">The sequence shown here is derived from an EMBL/GenBank/DDBJ whole genome shotgun (WGS) entry which is preliminary data.</text>
</comment>
<dbReference type="Proteomes" id="UP000659223">
    <property type="component" value="Unassembled WGS sequence"/>
</dbReference>
<gene>
    <name evidence="4" type="ORF">GCM10010324_54910</name>
</gene>
<evidence type="ECO:0000256" key="1">
    <source>
        <dbReference type="ARBA" id="ARBA00022801"/>
    </source>
</evidence>
<evidence type="ECO:0000256" key="2">
    <source>
        <dbReference type="SAM" id="MobiDB-lite"/>
    </source>
</evidence>
<reference evidence="5" key="1">
    <citation type="journal article" date="2019" name="Int. J. Syst. Evol. Microbiol.">
        <title>The Global Catalogue of Microorganisms (GCM) 10K type strain sequencing project: providing services to taxonomists for standard genome sequencing and annotation.</title>
        <authorList>
            <consortium name="The Broad Institute Genomics Platform"/>
            <consortium name="The Broad Institute Genome Sequencing Center for Infectious Disease"/>
            <person name="Wu L."/>
            <person name="Ma J."/>
        </authorList>
    </citation>
    <scope>NUCLEOTIDE SEQUENCE [LARGE SCALE GENOMIC DNA]</scope>
    <source>
        <strain evidence="5">JCM 4586</strain>
    </source>
</reference>
<dbReference type="InterPro" id="IPR050300">
    <property type="entry name" value="GDXG_lipolytic_enzyme"/>
</dbReference>
<dbReference type="InterPro" id="IPR029058">
    <property type="entry name" value="AB_hydrolase_fold"/>
</dbReference>
<feature type="domain" description="Alpha/beta hydrolase fold-3" evidence="3">
    <location>
        <begin position="104"/>
        <end position="311"/>
    </location>
</feature>
<dbReference type="PANTHER" id="PTHR48081:SF8">
    <property type="entry name" value="ALPHA_BETA HYDROLASE FOLD-3 DOMAIN-CONTAINING PROTEIN-RELATED"/>
    <property type="match status" value="1"/>
</dbReference>
<dbReference type="InterPro" id="IPR013094">
    <property type="entry name" value="AB_hydrolase_3"/>
</dbReference>
<name>A0ABQ2Z0K1_9ACTN</name>
<sequence>MSVRRPSPESGRLPAPKAPPFDPELGVVLAALSKEPREPVTPENLGARQERDAATRPRPTAESLRAGGRFEVRELRVPGPPDAPDVTLVSARPSGLAGPLPLLYYMHGGAMIMGNAWSVLPRILREWALPLGLAVISVEYRLAPQAQYPEPLEDCYAGLLWAAGHAAELGIDADRIIIGGKSAGGGLAAALALLARDRGGPAPLGQLLLCPMLDDRGSTFSSRQMTGLGMWDLTSNATAWQALLGERYGAEDLPPYAAPSRATDLSGLPPAYIDVGSAEMFRDEDVAYANAIWQAGGQAELHVWPGAYHGFDGLAPQAALSQDARDARTHWLRRLLAQAGTGSRPAG</sequence>
<evidence type="ECO:0000313" key="5">
    <source>
        <dbReference type="Proteomes" id="UP000659223"/>
    </source>
</evidence>
<feature type="region of interest" description="Disordered" evidence="2">
    <location>
        <begin position="1"/>
        <end position="63"/>
    </location>
</feature>
<dbReference type="Gene3D" id="3.40.50.1820">
    <property type="entry name" value="alpha/beta hydrolase"/>
    <property type="match status" value="1"/>
</dbReference>
<dbReference type="PANTHER" id="PTHR48081">
    <property type="entry name" value="AB HYDROLASE SUPERFAMILY PROTEIN C4A8.06C"/>
    <property type="match status" value="1"/>
</dbReference>
<protein>
    <submittedName>
        <fullName evidence="4">Esterase</fullName>
    </submittedName>
</protein>
<keyword evidence="5" id="KW-1185">Reference proteome</keyword>
<keyword evidence="1" id="KW-0378">Hydrolase</keyword>
<dbReference type="RefSeq" id="WP_190024427.1">
    <property type="nucleotide sequence ID" value="NZ_BMUT01000013.1"/>
</dbReference>
<organism evidence="4 5">
    <name type="scientific">Streptomyces hiroshimensis</name>
    <dbReference type="NCBI Taxonomy" id="66424"/>
    <lineage>
        <taxon>Bacteria</taxon>
        <taxon>Bacillati</taxon>
        <taxon>Actinomycetota</taxon>
        <taxon>Actinomycetes</taxon>
        <taxon>Kitasatosporales</taxon>
        <taxon>Streptomycetaceae</taxon>
        <taxon>Streptomyces</taxon>
    </lineage>
</organism>
<proteinExistence type="predicted"/>